<gene>
    <name evidence="8" type="ORF">APUU_11295A</name>
</gene>
<keyword evidence="1" id="KW-0479">Metal-binding</keyword>
<dbReference type="KEGG" id="apuu:APUU_11295A"/>
<evidence type="ECO:0000313" key="9">
    <source>
        <dbReference type="Proteomes" id="UP000654913"/>
    </source>
</evidence>
<dbReference type="GO" id="GO:0003677">
    <property type="term" value="F:DNA binding"/>
    <property type="evidence" value="ECO:0007669"/>
    <property type="project" value="UniProtKB-KW"/>
</dbReference>
<evidence type="ECO:0000256" key="6">
    <source>
        <dbReference type="ARBA" id="ARBA00023242"/>
    </source>
</evidence>
<dbReference type="PANTHER" id="PTHR36206">
    <property type="entry name" value="ASPERCRYPTIN BIOSYNTHESIS CLUSTER-SPECIFIC TRANSCRIPTION REGULATOR ATNN-RELATED"/>
    <property type="match status" value="1"/>
</dbReference>
<dbReference type="GO" id="GO:0000981">
    <property type="term" value="F:DNA-binding transcription factor activity, RNA polymerase II-specific"/>
    <property type="evidence" value="ECO:0007669"/>
    <property type="project" value="InterPro"/>
</dbReference>
<dbReference type="Pfam" id="PF11951">
    <property type="entry name" value="Fungal_trans_2"/>
    <property type="match status" value="1"/>
</dbReference>
<evidence type="ECO:0000256" key="3">
    <source>
        <dbReference type="ARBA" id="ARBA00023015"/>
    </source>
</evidence>
<dbReference type="PROSITE" id="PS50048">
    <property type="entry name" value="ZN2_CY6_FUNGAL_2"/>
    <property type="match status" value="1"/>
</dbReference>
<feature type="domain" description="Zn(2)-C6 fungal-type" evidence="7">
    <location>
        <begin position="17"/>
        <end position="45"/>
    </location>
</feature>
<evidence type="ECO:0000313" key="8">
    <source>
        <dbReference type="EMBL" id="BCS18468.1"/>
    </source>
</evidence>
<dbReference type="Gene3D" id="4.10.240.10">
    <property type="entry name" value="Zn(2)-C6 fungal-type DNA-binding domain"/>
    <property type="match status" value="1"/>
</dbReference>
<dbReference type="InterPro" id="IPR001138">
    <property type="entry name" value="Zn2Cys6_DnaBD"/>
</dbReference>
<keyword evidence="4" id="KW-0238">DNA-binding</keyword>
<keyword evidence="5" id="KW-0804">Transcription</keyword>
<evidence type="ECO:0000256" key="5">
    <source>
        <dbReference type="ARBA" id="ARBA00023163"/>
    </source>
</evidence>
<dbReference type="PROSITE" id="PS00463">
    <property type="entry name" value="ZN2_CY6_FUNGAL_1"/>
    <property type="match status" value="1"/>
</dbReference>
<evidence type="ECO:0000259" key="7">
    <source>
        <dbReference type="PROSITE" id="PS50048"/>
    </source>
</evidence>
<reference evidence="8" key="1">
    <citation type="submission" date="2021-01" db="EMBL/GenBank/DDBJ databases">
        <authorList>
            <consortium name="Aspergillus puulaauensis MK2 genome sequencing consortium"/>
            <person name="Kazuki M."/>
            <person name="Futagami T."/>
        </authorList>
    </citation>
    <scope>NUCLEOTIDE SEQUENCE</scope>
    <source>
        <strain evidence="8">MK2</strain>
    </source>
</reference>
<sequence length="497" mass="56553">MSSLARRRKFTSRSLSGCRTCRARHKKCDESPGACNNCVSTGRKCDGYDLARLPAKKFALLSVPPVASRLGWHTTADEMRSFSYFVHCSIPSLAAFFDSPLWRRVSMQMAHLDRAVYHAASMLGAIHEDSFQNQMRLSGEDLLVPRHRFAIEQASRAFSILNHRQASQDPQLREVVLLCCLLFVISDLLLGQYDSALRHLRGGLGVLKEALEQEQQQQRAIPLDCSLIETYQRLDVEFSHFGPGKPFLFVDIQPEEEDSPDRTSPLHSLRDVHQRSHQLLSIGIPFLAKCWPLSDADIQADHDNLYSQQQRILSLWCELSPQVLSFRDRFCHKLSYREQRALELYILQFRGQIVGIKTCLFNGSVPPELVPDYEDLMTFYDTFIARFPERPTITLDYGVLPSLYLIASSCPDYSIRLRAINALLDWPHCEAIINSNVVASLTLHSLKVELEANDQQRISCLDGRTDEELSQFISSTLKSSQQAANWSTIRASKFLLE</sequence>
<dbReference type="InterPro" id="IPR052360">
    <property type="entry name" value="Transcr_Regulatory_Proteins"/>
</dbReference>
<dbReference type="OrthoDB" id="2593732at2759"/>
<dbReference type="GeneID" id="64968472"/>
<dbReference type="InterPro" id="IPR021858">
    <property type="entry name" value="Fun_TF"/>
</dbReference>
<keyword evidence="6" id="KW-0539">Nucleus</keyword>
<keyword evidence="9" id="KW-1185">Reference proteome</keyword>
<dbReference type="EMBL" id="AP024443">
    <property type="protein sequence ID" value="BCS18468.1"/>
    <property type="molecule type" value="Genomic_DNA"/>
</dbReference>
<dbReference type="RefSeq" id="XP_041550662.1">
    <property type="nucleotide sequence ID" value="XM_041696723.1"/>
</dbReference>
<keyword evidence="2" id="KW-0862">Zinc</keyword>
<reference evidence="8" key="2">
    <citation type="submission" date="2021-02" db="EMBL/GenBank/DDBJ databases">
        <title>Aspergillus puulaauensis MK2 genome sequence.</title>
        <authorList>
            <person name="Futagami T."/>
            <person name="Mori K."/>
            <person name="Kadooka C."/>
            <person name="Tanaka T."/>
        </authorList>
    </citation>
    <scope>NUCLEOTIDE SEQUENCE</scope>
    <source>
        <strain evidence="8">MK2</strain>
    </source>
</reference>
<protein>
    <recommendedName>
        <fullName evidence="7">Zn(2)-C6 fungal-type domain-containing protein</fullName>
    </recommendedName>
</protein>
<proteinExistence type="predicted"/>
<dbReference type="Proteomes" id="UP000654913">
    <property type="component" value="Chromosome 1"/>
</dbReference>
<dbReference type="CDD" id="cd00067">
    <property type="entry name" value="GAL4"/>
    <property type="match status" value="1"/>
</dbReference>
<dbReference type="SUPFAM" id="SSF57701">
    <property type="entry name" value="Zn2/Cys6 DNA-binding domain"/>
    <property type="match status" value="1"/>
</dbReference>
<keyword evidence="3" id="KW-0805">Transcription regulation</keyword>
<dbReference type="PANTHER" id="PTHR36206:SF16">
    <property type="entry name" value="TRANSCRIPTION FACTOR DOMAIN-CONTAINING PROTEIN-RELATED"/>
    <property type="match status" value="1"/>
</dbReference>
<dbReference type="GO" id="GO:0008270">
    <property type="term" value="F:zinc ion binding"/>
    <property type="evidence" value="ECO:0007669"/>
    <property type="project" value="InterPro"/>
</dbReference>
<evidence type="ECO:0000256" key="2">
    <source>
        <dbReference type="ARBA" id="ARBA00022833"/>
    </source>
</evidence>
<dbReference type="InterPro" id="IPR036864">
    <property type="entry name" value="Zn2-C6_fun-type_DNA-bd_sf"/>
</dbReference>
<dbReference type="Pfam" id="PF00172">
    <property type="entry name" value="Zn_clus"/>
    <property type="match status" value="1"/>
</dbReference>
<dbReference type="SMART" id="SM00066">
    <property type="entry name" value="GAL4"/>
    <property type="match status" value="1"/>
</dbReference>
<evidence type="ECO:0000256" key="1">
    <source>
        <dbReference type="ARBA" id="ARBA00022723"/>
    </source>
</evidence>
<accession>A0A7R7XCD2</accession>
<organism evidence="8 9">
    <name type="scientific">Aspergillus puulaauensis</name>
    <dbReference type="NCBI Taxonomy" id="1220207"/>
    <lineage>
        <taxon>Eukaryota</taxon>
        <taxon>Fungi</taxon>
        <taxon>Dikarya</taxon>
        <taxon>Ascomycota</taxon>
        <taxon>Pezizomycotina</taxon>
        <taxon>Eurotiomycetes</taxon>
        <taxon>Eurotiomycetidae</taxon>
        <taxon>Eurotiales</taxon>
        <taxon>Aspergillaceae</taxon>
        <taxon>Aspergillus</taxon>
    </lineage>
</organism>
<dbReference type="AlphaFoldDB" id="A0A7R7XCD2"/>
<evidence type="ECO:0000256" key="4">
    <source>
        <dbReference type="ARBA" id="ARBA00023125"/>
    </source>
</evidence>
<name>A0A7R7XCD2_9EURO</name>